<feature type="compositionally biased region" description="Basic and acidic residues" evidence="1">
    <location>
        <begin position="222"/>
        <end position="245"/>
    </location>
</feature>
<feature type="compositionally biased region" description="Basic and acidic residues" evidence="1">
    <location>
        <begin position="271"/>
        <end position="280"/>
    </location>
</feature>
<evidence type="ECO:0000256" key="1">
    <source>
        <dbReference type="SAM" id="MobiDB-lite"/>
    </source>
</evidence>
<name>A0ABR1AQ66_POLSC</name>
<proteinExistence type="predicted"/>
<dbReference type="Proteomes" id="UP001359485">
    <property type="component" value="Unassembled WGS sequence"/>
</dbReference>
<evidence type="ECO:0000313" key="4">
    <source>
        <dbReference type="Proteomes" id="UP001359485"/>
    </source>
</evidence>
<comment type="caution">
    <text evidence="3">The sequence shown here is derived from an EMBL/GenBank/DDBJ whole genome shotgun (WGS) entry which is preliminary data.</text>
</comment>
<accession>A0ABR1AQ66</accession>
<feature type="chain" id="PRO_5045048592" evidence="2">
    <location>
        <begin position="18"/>
        <end position="399"/>
    </location>
</feature>
<feature type="compositionally biased region" description="Acidic residues" evidence="1">
    <location>
        <begin position="181"/>
        <end position="200"/>
    </location>
</feature>
<keyword evidence="4" id="KW-1185">Reference proteome</keyword>
<keyword evidence="2" id="KW-0732">Signal</keyword>
<feature type="region of interest" description="Disordered" evidence="1">
    <location>
        <begin position="61"/>
        <end position="90"/>
    </location>
</feature>
<reference evidence="3 4" key="1">
    <citation type="submission" date="2023-09" db="EMBL/GenBank/DDBJ databases">
        <title>Genomes of two closely related lineages of the louse Polyplax serrata with different host specificities.</title>
        <authorList>
            <person name="Martinu J."/>
            <person name="Tarabai H."/>
            <person name="Stefka J."/>
            <person name="Hypsa V."/>
        </authorList>
    </citation>
    <scope>NUCLEOTIDE SEQUENCE [LARGE SCALE GENOMIC DNA]</scope>
    <source>
        <strain evidence="3">98ZLc_SE</strain>
    </source>
</reference>
<feature type="compositionally biased region" description="Basic residues" evidence="1">
    <location>
        <begin position="63"/>
        <end position="73"/>
    </location>
</feature>
<sequence length="399" mass="45626">MTFFGYAFLTIFALVQATQSYDDYDTDSEDDLSLDDSLANWRPYQMKQIREYLRDRDYLMRQREKRRGRRSKPSKASSIGMDMRTGDRNKVRVSKDINGDKKNSNGHRTMALNKKARFKSKYKKVGNVNRFTRSGKYRRKKAESLVENGRNIEEFEVNFVSPKTSEVPEVTQKPKSKIMEGQEENGENSGGDDDGGDDGDQAGSDGKDANGGGIGEDDEDSTERKESEQVTDKPDNEIRTVRPEDPQTTTKDPNQDRNNGGKQTAAPPDNSKGEGEEKTTKKQIKVTVTTTARTVTPVYTTAKIRRKRKPRRKCFFLDGISNVLSVIFNRLRRGTRMLRLRRKIRPSTTHRNPKIKDEVTTPKVMTDNPKGMGEIRARARGRKLDKRERQSTFTGRMFL</sequence>
<feature type="signal peptide" evidence="2">
    <location>
        <begin position="1"/>
        <end position="17"/>
    </location>
</feature>
<feature type="compositionally biased region" description="Polar residues" evidence="1">
    <location>
        <begin position="246"/>
        <end position="262"/>
    </location>
</feature>
<feature type="region of interest" description="Disordered" evidence="1">
    <location>
        <begin position="163"/>
        <end position="283"/>
    </location>
</feature>
<protein>
    <submittedName>
        <fullName evidence="3">Uncharacterized protein</fullName>
    </submittedName>
</protein>
<gene>
    <name evidence="3" type="ORF">RUM44_011398</name>
</gene>
<organism evidence="3 4">
    <name type="scientific">Polyplax serrata</name>
    <name type="common">Common mouse louse</name>
    <dbReference type="NCBI Taxonomy" id="468196"/>
    <lineage>
        <taxon>Eukaryota</taxon>
        <taxon>Metazoa</taxon>
        <taxon>Ecdysozoa</taxon>
        <taxon>Arthropoda</taxon>
        <taxon>Hexapoda</taxon>
        <taxon>Insecta</taxon>
        <taxon>Pterygota</taxon>
        <taxon>Neoptera</taxon>
        <taxon>Paraneoptera</taxon>
        <taxon>Psocodea</taxon>
        <taxon>Troctomorpha</taxon>
        <taxon>Phthiraptera</taxon>
        <taxon>Anoplura</taxon>
        <taxon>Polyplacidae</taxon>
        <taxon>Polyplax</taxon>
    </lineage>
</organism>
<dbReference type="EMBL" id="JAWJWF010000046">
    <property type="protein sequence ID" value="KAK6624539.1"/>
    <property type="molecule type" value="Genomic_DNA"/>
</dbReference>
<evidence type="ECO:0000313" key="3">
    <source>
        <dbReference type="EMBL" id="KAK6624539.1"/>
    </source>
</evidence>
<evidence type="ECO:0000256" key="2">
    <source>
        <dbReference type="SAM" id="SignalP"/>
    </source>
</evidence>